<dbReference type="EMBL" id="LSSL01005342">
    <property type="protein sequence ID" value="OLY78901.1"/>
    <property type="molecule type" value="Genomic_DNA"/>
</dbReference>
<feature type="transmembrane region" description="Helical" evidence="7">
    <location>
        <begin position="59"/>
        <end position="79"/>
    </location>
</feature>
<dbReference type="InterPro" id="IPR011527">
    <property type="entry name" value="ABC1_TM_dom"/>
</dbReference>
<feature type="region of interest" description="Disordered" evidence="6">
    <location>
        <begin position="513"/>
        <end position="532"/>
    </location>
</feature>
<dbReference type="GO" id="GO:0006635">
    <property type="term" value="P:fatty acid beta-oxidation"/>
    <property type="evidence" value="ECO:0007669"/>
    <property type="project" value="TreeGrafter"/>
</dbReference>
<dbReference type="InterPro" id="IPR027417">
    <property type="entry name" value="P-loop_NTPase"/>
</dbReference>
<dbReference type="PANTHER" id="PTHR11384:SF67">
    <property type="entry name" value="ATP-BINDING CASSETTE SUB-FAMILY D MEMBER 1"/>
    <property type="match status" value="1"/>
</dbReference>
<dbReference type="STRING" id="133383.A0A1R0GPT1"/>
<evidence type="ECO:0000256" key="3">
    <source>
        <dbReference type="ARBA" id="ARBA00022692"/>
    </source>
</evidence>
<dbReference type="PROSITE" id="PS50893">
    <property type="entry name" value="ABC_TRANSPORTER_2"/>
    <property type="match status" value="1"/>
</dbReference>
<gene>
    <name evidence="9" type="ORF">AYI68_g7041</name>
</gene>
<keyword evidence="4 7" id="KW-1133">Transmembrane helix</keyword>
<sequence>MIHYLESILSSAIRTRLNVYISDLFLSNENSSFKSAKMDKTDKNIEQVLKGKITKFCSALSLLLSSIVSPTIDLIAFGVQLNRNLGVNGSVLIALFYTSSFLFLKKISPSFEKLIASRDQIEKNYKSDYSHIASNSEEISFNGGENFEKLSSSKSLHKLLKLSLSIIKMRFKYVIAEDIFVKYIWSITGYILGAYPYFKDGSSFEADSSSSAIRMRKFASNRWLMLYFIDAAGRLMYTPKRLMELSGSTDLIFSFLQTGHALRKDYYPEPFESSDDIANLNKDLSLAGARRVVYQNFNGIKLTFVPIILPNINPYYSGKVLIQPLVWTVNPGENWLVKGPAGVGKSSLLKTISGLWPTFTGILEKPPSDEIMYIPSRSYMCMGSLRDQMIYPHDQSLMIENGYTDDDLLEILKIVSLDYLPEKEGGLNSIKNWSNSLTDEESQKICMARLFYHRPKFAILDECTSAVSYSVEETMYKHAKSIGITLITISNRNYLAVYHEYVLRLGDSHPPSIPSSGAKRGNKSSKLLGGNLNSSSSNNSLYARRAWSGEKLISVDESEEIIRSNFSEKDPNIQPANNLGVSWYAARLNTAYSGSQNVFFSYNSPIEKRSASHSTRNERTLAVSRNISSSQLSNMLTSKNDRADDDKTEIVRLRRVLFERRQLYQNCQDRLSGINSELEKVVLDQRIIDALE</sequence>
<dbReference type="GO" id="GO:0005324">
    <property type="term" value="F:long-chain fatty acid transmembrane transporter activity"/>
    <property type="evidence" value="ECO:0007669"/>
    <property type="project" value="TreeGrafter"/>
</dbReference>
<dbReference type="GO" id="GO:0016887">
    <property type="term" value="F:ATP hydrolysis activity"/>
    <property type="evidence" value="ECO:0007669"/>
    <property type="project" value="InterPro"/>
</dbReference>
<evidence type="ECO:0000256" key="1">
    <source>
        <dbReference type="ARBA" id="ARBA00008575"/>
    </source>
</evidence>
<evidence type="ECO:0000256" key="7">
    <source>
        <dbReference type="SAM" id="Phobius"/>
    </source>
</evidence>
<keyword evidence="3 7" id="KW-0812">Transmembrane</keyword>
<dbReference type="OrthoDB" id="422637at2759"/>
<keyword evidence="9" id="KW-0547">Nucleotide-binding</keyword>
<comment type="caution">
    <text evidence="9">The sequence shown here is derived from an EMBL/GenBank/DDBJ whole genome shotgun (WGS) entry which is preliminary data.</text>
</comment>
<dbReference type="CDD" id="cd03223">
    <property type="entry name" value="ABCD_peroxisomal_ALDP"/>
    <property type="match status" value="1"/>
</dbReference>
<dbReference type="GO" id="GO:0007031">
    <property type="term" value="P:peroxisome organization"/>
    <property type="evidence" value="ECO:0007669"/>
    <property type="project" value="TreeGrafter"/>
</dbReference>
<organism evidence="9 10">
    <name type="scientific">Smittium mucronatum</name>
    <dbReference type="NCBI Taxonomy" id="133383"/>
    <lineage>
        <taxon>Eukaryota</taxon>
        <taxon>Fungi</taxon>
        <taxon>Fungi incertae sedis</taxon>
        <taxon>Zoopagomycota</taxon>
        <taxon>Kickxellomycotina</taxon>
        <taxon>Harpellomycetes</taxon>
        <taxon>Harpellales</taxon>
        <taxon>Legeriomycetaceae</taxon>
        <taxon>Smittium</taxon>
    </lineage>
</organism>
<evidence type="ECO:0000259" key="8">
    <source>
        <dbReference type="PROSITE" id="PS50893"/>
    </source>
</evidence>
<name>A0A1R0GPT1_9FUNG</name>
<evidence type="ECO:0000256" key="2">
    <source>
        <dbReference type="ARBA" id="ARBA00022448"/>
    </source>
</evidence>
<keyword evidence="5 7" id="KW-0472">Membrane</keyword>
<dbReference type="InterPro" id="IPR050835">
    <property type="entry name" value="ABC_transporter_sub-D"/>
</dbReference>
<accession>A0A1R0GPT1</accession>
<dbReference type="GO" id="GO:0042760">
    <property type="term" value="P:very long-chain fatty acid catabolic process"/>
    <property type="evidence" value="ECO:0007669"/>
    <property type="project" value="TreeGrafter"/>
</dbReference>
<dbReference type="InterPro" id="IPR003439">
    <property type="entry name" value="ABC_transporter-like_ATP-bd"/>
</dbReference>
<feature type="transmembrane region" description="Helical" evidence="7">
    <location>
        <begin position="85"/>
        <end position="104"/>
    </location>
</feature>
<keyword evidence="9" id="KW-0067">ATP-binding</keyword>
<keyword evidence="2" id="KW-0813">Transport</keyword>
<protein>
    <submittedName>
        <fullName evidence="9">ATP-binding cassette sub-family D member 3</fullName>
    </submittedName>
</protein>
<keyword evidence="10" id="KW-1185">Reference proteome</keyword>
<evidence type="ECO:0000256" key="4">
    <source>
        <dbReference type="ARBA" id="ARBA00022989"/>
    </source>
</evidence>
<dbReference type="GO" id="GO:0140359">
    <property type="term" value="F:ABC-type transporter activity"/>
    <property type="evidence" value="ECO:0007669"/>
    <property type="project" value="InterPro"/>
</dbReference>
<dbReference type="AlphaFoldDB" id="A0A1R0GPT1"/>
<evidence type="ECO:0000256" key="5">
    <source>
        <dbReference type="ARBA" id="ARBA00023136"/>
    </source>
</evidence>
<dbReference type="Pfam" id="PF00005">
    <property type="entry name" value="ABC_tran"/>
    <property type="match status" value="1"/>
</dbReference>
<dbReference type="PANTHER" id="PTHR11384">
    <property type="entry name" value="ATP-BINDING CASSETTE, SUB-FAMILY D MEMBER"/>
    <property type="match status" value="1"/>
</dbReference>
<evidence type="ECO:0000313" key="10">
    <source>
        <dbReference type="Proteomes" id="UP000187455"/>
    </source>
</evidence>
<dbReference type="Proteomes" id="UP000187455">
    <property type="component" value="Unassembled WGS sequence"/>
</dbReference>
<dbReference type="Gene3D" id="3.40.50.300">
    <property type="entry name" value="P-loop containing nucleotide triphosphate hydrolases"/>
    <property type="match status" value="1"/>
</dbReference>
<evidence type="ECO:0000256" key="6">
    <source>
        <dbReference type="SAM" id="MobiDB-lite"/>
    </source>
</evidence>
<feature type="transmembrane region" description="Helical" evidence="7">
    <location>
        <begin position="179"/>
        <end position="198"/>
    </location>
</feature>
<dbReference type="GO" id="GO:0005524">
    <property type="term" value="F:ATP binding"/>
    <property type="evidence" value="ECO:0007669"/>
    <property type="project" value="UniProtKB-KW"/>
</dbReference>
<evidence type="ECO:0000313" key="9">
    <source>
        <dbReference type="EMBL" id="OLY78901.1"/>
    </source>
</evidence>
<feature type="domain" description="ABC transporter" evidence="8">
    <location>
        <begin position="307"/>
        <end position="541"/>
    </location>
</feature>
<proteinExistence type="inferred from homology"/>
<comment type="similarity">
    <text evidence="1">Belongs to the ABC transporter superfamily. ABCD family. Peroxisomal fatty acyl CoA transporter (TC 3.A.1.203) subfamily.</text>
</comment>
<dbReference type="GO" id="GO:0005778">
    <property type="term" value="C:peroxisomal membrane"/>
    <property type="evidence" value="ECO:0007669"/>
    <property type="project" value="TreeGrafter"/>
</dbReference>
<dbReference type="SUPFAM" id="SSF52540">
    <property type="entry name" value="P-loop containing nucleoside triphosphate hydrolases"/>
    <property type="match status" value="1"/>
</dbReference>
<dbReference type="GO" id="GO:0015910">
    <property type="term" value="P:long-chain fatty acid import into peroxisome"/>
    <property type="evidence" value="ECO:0007669"/>
    <property type="project" value="TreeGrafter"/>
</dbReference>
<dbReference type="Pfam" id="PF06472">
    <property type="entry name" value="ABC_membrane_2"/>
    <property type="match status" value="1"/>
</dbReference>
<reference evidence="9 10" key="1">
    <citation type="journal article" date="2016" name="Mol. Biol. Evol.">
        <title>Genome-Wide Survey of Gut Fungi (Harpellales) Reveals the First Horizontally Transferred Ubiquitin Gene from a Mosquito Host.</title>
        <authorList>
            <person name="Wang Y."/>
            <person name="White M.M."/>
            <person name="Kvist S."/>
            <person name="Moncalvo J.M."/>
        </authorList>
    </citation>
    <scope>NUCLEOTIDE SEQUENCE [LARGE SCALE GENOMIC DNA]</scope>
    <source>
        <strain evidence="9 10">ALG-7-W6</strain>
    </source>
</reference>